<protein>
    <submittedName>
        <fullName evidence="3">Flagellar biosynthesis protein FlhG</fullName>
    </submittedName>
</protein>
<evidence type="ECO:0000313" key="4">
    <source>
        <dbReference type="Proteomes" id="UP000531594"/>
    </source>
</evidence>
<comment type="caution">
    <text evidence="3">The sequence shown here is derived from an EMBL/GenBank/DDBJ whole genome shotgun (WGS) entry which is preliminary data.</text>
</comment>
<dbReference type="InterPro" id="IPR033875">
    <property type="entry name" value="FlhG"/>
</dbReference>
<reference evidence="3 4" key="1">
    <citation type="submission" date="2020-08" db="EMBL/GenBank/DDBJ databases">
        <title>Genomic Encyclopedia of Type Strains, Phase IV (KMG-IV): sequencing the most valuable type-strain genomes for metagenomic binning, comparative biology and taxonomic classification.</title>
        <authorList>
            <person name="Goeker M."/>
        </authorList>
    </citation>
    <scope>NUCLEOTIDE SEQUENCE [LARGE SCALE GENOMIC DNA]</scope>
    <source>
        <strain evidence="3 4">DSM 5391</strain>
    </source>
</reference>
<keyword evidence="2" id="KW-0067">ATP-binding</keyword>
<evidence type="ECO:0000313" key="3">
    <source>
        <dbReference type="EMBL" id="MBB6443862.1"/>
    </source>
</evidence>
<keyword evidence="4" id="KW-1185">Reference proteome</keyword>
<accession>A0A7X0LUS4</accession>
<evidence type="ECO:0000256" key="2">
    <source>
        <dbReference type="ARBA" id="ARBA00022840"/>
    </source>
</evidence>
<dbReference type="GO" id="GO:0005524">
    <property type="term" value="F:ATP binding"/>
    <property type="evidence" value="ECO:0007669"/>
    <property type="project" value="UniProtKB-KW"/>
</dbReference>
<dbReference type="GO" id="GO:0009898">
    <property type="term" value="C:cytoplasmic side of plasma membrane"/>
    <property type="evidence" value="ECO:0007669"/>
    <property type="project" value="TreeGrafter"/>
</dbReference>
<organism evidence="3 4">
    <name type="scientific">Bacillus benzoevorans</name>
    <dbReference type="NCBI Taxonomy" id="1456"/>
    <lineage>
        <taxon>Bacteria</taxon>
        <taxon>Bacillati</taxon>
        <taxon>Bacillota</taxon>
        <taxon>Bacilli</taxon>
        <taxon>Bacillales</taxon>
        <taxon>Bacillaceae</taxon>
        <taxon>Bacillus</taxon>
    </lineage>
</organism>
<dbReference type="SUPFAM" id="SSF52540">
    <property type="entry name" value="P-loop containing nucleoside triphosphate hydrolases"/>
    <property type="match status" value="1"/>
</dbReference>
<dbReference type="AlphaFoldDB" id="A0A7X0LUS4"/>
<dbReference type="CDD" id="cd02038">
    <property type="entry name" value="FlhG-like"/>
    <property type="match status" value="1"/>
</dbReference>
<dbReference type="PANTHER" id="PTHR43384">
    <property type="entry name" value="SEPTUM SITE-DETERMINING PROTEIN MIND HOMOLOG, CHLOROPLASTIC-RELATED"/>
    <property type="match status" value="1"/>
</dbReference>
<dbReference type="Proteomes" id="UP000531594">
    <property type="component" value="Unassembled WGS sequence"/>
</dbReference>
<dbReference type="InterPro" id="IPR050625">
    <property type="entry name" value="ParA/MinD_ATPase"/>
</dbReference>
<proteinExistence type="predicted"/>
<keyword evidence="3" id="KW-0969">Cilium</keyword>
<dbReference type="GO" id="GO:0016887">
    <property type="term" value="F:ATP hydrolysis activity"/>
    <property type="evidence" value="ECO:0007669"/>
    <property type="project" value="TreeGrafter"/>
</dbReference>
<dbReference type="EMBL" id="JACHGK010000001">
    <property type="protein sequence ID" value="MBB6443862.1"/>
    <property type="molecule type" value="Genomic_DNA"/>
</dbReference>
<name>A0A7X0LUS4_9BACI</name>
<keyword evidence="3" id="KW-0966">Cell projection</keyword>
<dbReference type="PIRSF" id="PIRSF003092">
    <property type="entry name" value="MinD"/>
    <property type="match status" value="1"/>
</dbReference>
<dbReference type="PANTHER" id="PTHR43384:SF4">
    <property type="entry name" value="CELLULOSE BIOSYNTHESIS PROTEIN BCSQ-RELATED"/>
    <property type="match status" value="1"/>
</dbReference>
<dbReference type="GO" id="GO:0005829">
    <property type="term" value="C:cytosol"/>
    <property type="evidence" value="ECO:0007669"/>
    <property type="project" value="TreeGrafter"/>
</dbReference>
<dbReference type="GO" id="GO:0051782">
    <property type="term" value="P:negative regulation of cell division"/>
    <property type="evidence" value="ECO:0007669"/>
    <property type="project" value="TreeGrafter"/>
</dbReference>
<dbReference type="Gene3D" id="3.40.50.300">
    <property type="entry name" value="P-loop containing nucleotide triphosphate hydrolases"/>
    <property type="match status" value="1"/>
</dbReference>
<dbReference type="RefSeq" id="WP_184522323.1">
    <property type="nucleotide sequence ID" value="NZ_JACHGK010000001.1"/>
</dbReference>
<gene>
    <name evidence="3" type="ORF">HNR53_000450</name>
</gene>
<dbReference type="Pfam" id="PF10609">
    <property type="entry name" value="ParA"/>
    <property type="match status" value="1"/>
</dbReference>
<sequence>MKDQAENLREKLLAKELALPVKTLAVISGKGGVGKSNFALNFAIELKNRGNSVLIFDMDIGMGNIDILSGLSPSYSIADFFSENPVPLRRMITELPGGLHIIAGGTGLSTLPKINKESFYSFTEEFTKLLNDYHYVIFDMSAGLNETSLQFILSVDEVVVLTTPEPPSITDAYSVIKYITAENKEMPFSIVVNRSHNEKEGIETFNRISSVLRHFLQKDVAFLGILPDDQNITKAVKRQIPFTQYNAKAPSSRALFKMTERFCQQEFLQPRHVVKTNFVARLKRFLFER</sequence>
<dbReference type="InterPro" id="IPR033756">
    <property type="entry name" value="YlxH/NBP35"/>
</dbReference>
<keyword evidence="3" id="KW-0282">Flagellum</keyword>
<evidence type="ECO:0000256" key="1">
    <source>
        <dbReference type="ARBA" id="ARBA00022741"/>
    </source>
</evidence>
<dbReference type="InterPro" id="IPR027417">
    <property type="entry name" value="P-loop_NTPase"/>
</dbReference>
<keyword evidence="1" id="KW-0547">Nucleotide-binding</keyword>
<dbReference type="InterPro" id="IPR025501">
    <property type="entry name" value="MinD_FleN"/>
</dbReference>